<feature type="region of interest" description="Disordered" evidence="1">
    <location>
        <begin position="1"/>
        <end position="25"/>
    </location>
</feature>
<dbReference type="FunFam" id="2.170.150.20:FF:000007">
    <property type="entry name" value="Protein cereblon"/>
    <property type="match status" value="1"/>
</dbReference>
<dbReference type="SUPFAM" id="SSF88697">
    <property type="entry name" value="PUA domain-like"/>
    <property type="match status" value="1"/>
</dbReference>
<dbReference type="InterPro" id="IPR003111">
    <property type="entry name" value="Lon_prtase_N"/>
</dbReference>
<dbReference type="InterPro" id="IPR046336">
    <property type="entry name" value="Lon_prtase_N_sf"/>
</dbReference>
<evidence type="ECO:0000259" key="2">
    <source>
        <dbReference type="PROSITE" id="PS51787"/>
    </source>
</evidence>
<dbReference type="WBParaSite" id="L893_g15775.t1">
    <property type="protein sequence ID" value="L893_g15775.t1"/>
    <property type="gene ID" value="L893_g15775"/>
</dbReference>
<dbReference type="InterPro" id="IPR034750">
    <property type="entry name" value="CULT"/>
</dbReference>
<dbReference type="Gene3D" id="2.170.150.20">
    <property type="entry name" value="Peptide methionine sulfoxide reductase"/>
    <property type="match status" value="1"/>
</dbReference>
<dbReference type="Gene3D" id="2.30.130.40">
    <property type="entry name" value="LON domain-like"/>
    <property type="match status" value="1"/>
</dbReference>
<dbReference type="PROSITE" id="PS51788">
    <property type="entry name" value="CULT"/>
    <property type="match status" value="1"/>
</dbReference>
<organism evidence="4 5">
    <name type="scientific">Steinernema glaseri</name>
    <dbReference type="NCBI Taxonomy" id="37863"/>
    <lineage>
        <taxon>Eukaryota</taxon>
        <taxon>Metazoa</taxon>
        <taxon>Ecdysozoa</taxon>
        <taxon>Nematoda</taxon>
        <taxon>Chromadorea</taxon>
        <taxon>Rhabditida</taxon>
        <taxon>Tylenchina</taxon>
        <taxon>Panagrolaimomorpha</taxon>
        <taxon>Strongyloidoidea</taxon>
        <taxon>Steinernematidae</taxon>
        <taxon>Steinernema</taxon>
    </lineage>
</organism>
<keyword evidence="4" id="KW-1185">Reference proteome</keyword>
<name>A0A1I7YF94_9BILA</name>
<dbReference type="InterPro" id="IPR015947">
    <property type="entry name" value="PUA-like_sf"/>
</dbReference>
<feature type="domain" description="Lon N-terminal" evidence="2">
    <location>
        <begin position="50"/>
        <end position="294"/>
    </location>
</feature>
<evidence type="ECO:0000256" key="1">
    <source>
        <dbReference type="SAM" id="MobiDB-lite"/>
    </source>
</evidence>
<accession>A0A1I7YF94</accession>
<proteinExistence type="predicted"/>
<dbReference type="AlphaFoldDB" id="A0A1I7YF94"/>
<evidence type="ECO:0000313" key="4">
    <source>
        <dbReference type="Proteomes" id="UP000095287"/>
    </source>
</evidence>
<protein>
    <submittedName>
        <fullName evidence="5">Protein cereblon</fullName>
    </submittedName>
</protein>
<sequence length="409" mass="46399">MALVLMSRSPSPNPHAPTYDPRKQDLHGYRRIPPDLIQCVGHSGVQAGERFTVPGFVSDLVIFPHQAFPFYVNSPSLNAIKYLLKQVKSGFPYIVAIPDVESDDEDEEEDDELLALRSKRGTLVKIGAYAQDSDEACHLDGHAVARVRIHSVNYTSREYMPSGNLSFVSEVVAEVLSEPIPSNYFRNIFPHYLAIYAANHPNQVEPWIRAVTNVGPSLVNSCGMMAAQRELQKMLFKYYPSEKAAFVDNYNLADKSFWFAQNFPSDSKWRKKLLDEDCPAYRLIMIHKAVELFKCVSCANCGSSLTDPLRDAMVMSTEGSSALYMNPGGHIHDMFFVRREKEHALVANGHRHATFSWFEGYSWRCMMCTGCYQHVGWEFTSEVINPPKFIAFTRYAITMELNPQEEPEL</sequence>
<dbReference type="CDD" id="cd15777">
    <property type="entry name" value="CRBN_C_like"/>
    <property type="match status" value="1"/>
</dbReference>
<dbReference type="PROSITE" id="PS51787">
    <property type="entry name" value="LON_N"/>
    <property type="match status" value="1"/>
</dbReference>
<reference evidence="5" key="1">
    <citation type="submission" date="2016-11" db="UniProtKB">
        <authorList>
            <consortium name="WormBaseParasite"/>
        </authorList>
    </citation>
    <scope>IDENTIFICATION</scope>
</reference>
<dbReference type="Proteomes" id="UP000095287">
    <property type="component" value="Unplaced"/>
</dbReference>
<feature type="domain" description="CULT" evidence="3">
    <location>
        <begin position="293"/>
        <end position="401"/>
    </location>
</feature>
<evidence type="ECO:0000259" key="3">
    <source>
        <dbReference type="PROSITE" id="PS51788"/>
    </source>
</evidence>
<dbReference type="Pfam" id="PF02190">
    <property type="entry name" value="LON_substr_bdg"/>
    <property type="match status" value="1"/>
</dbReference>
<evidence type="ECO:0000313" key="5">
    <source>
        <dbReference type="WBParaSite" id="L893_g15775.t1"/>
    </source>
</evidence>